<dbReference type="Proteomes" id="UP000249516">
    <property type="component" value="Unassembled WGS sequence"/>
</dbReference>
<dbReference type="InterPro" id="IPR027417">
    <property type="entry name" value="P-loop_NTPase"/>
</dbReference>
<keyword evidence="6" id="KW-1185">Reference proteome</keyword>
<keyword evidence="2" id="KW-0067">ATP-binding</keyword>
<dbReference type="EMBL" id="PNJG02000001">
    <property type="protein sequence ID" value="RKQ36709.1"/>
    <property type="molecule type" value="Genomic_DNA"/>
</dbReference>
<dbReference type="GO" id="GO:0009898">
    <property type="term" value="C:cytoplasmic side of plasma membrane"/>
    <property type="evidence" value="ECO:0007669"/>
    <property type="project" value="TreeGrafter"/>
</dbReference>
<dbReference type="SUPFAM" id="SSF52540">
    <property type="entry name" value="P-loop containing nucleoside triphosphate hydrolases"/>
    <property type="match status" value="1"/>
</dbReference>
<feature type="region of interest" description="Disordered" evidence="3">
    <location>
        <begin position="100"/>
        <end position="237"/>
    </location>
</feature>
<evidence type="ECO:0000256" key="1">
    <source>
        <dbReference type="ARBA" id="ARBA00022741"/>
    </source>
</evidence>
<evidence type="ECO:0000256" key="3">
    <source>
        <dbReference type="SAM" id="MobiDB-lite"/>
    </source>
</evidence>
<dbReference type="GO" id="GO:0016887">
    <property type="term" value="F:ATP hydrolysis activity"/>
    <property type="evidence" value="ECO:0007669"/>
    <property type="project" value="TreeGrafter"/>
</dbReference>
<dbReference type="AlphaFoldDB" id="A0A495A9I9"/>
<evidence type="ECO:0000256" key="2">
    <source>
        <dbReference type="ARBA" id="ARBA00022840"/>
    </source>
</evidence>
<evidence type="ECO:0000313" key="6">
    <source>
        <dbReference type="Proteomes" id="UP000249516"/>
    </source>
</evidence>
<gene>
    <name evidence="5" type="ORF">C1C97_003500</name>
</gene>
<feature type="compositionally biased region" description="Basic and acidic residues" evidence="3">
    <location>
        <begin position="151"/>
        <end position="160"/>
    </location>
</feature>
<name>A0A495A9I9_9MICC</name>
<reference evidence="5 6" key="1">
    <citation type="submission" date="2018-10" db="EMBL/GenBank/DDBJ databases">
        <title>Kocuria tytouropygialis sp. nov., isolated from the uropygial gland of an American barn owl (Tyto furcata).</title>
        <authorList>
            <person name="Braun M.S."/>
            <person name="Wang E."/>
            <person name="Zimmermann S."/>
            <person name="Wagner H."/>
            <person name="Wink M."/>
        </authorList>
    </citation>
    <scope>NUCLEOTIDE SEQUENCE [LARGE SCALE GENOMIC DNA]</scope>
    <source>
        <strain evidence="5 6">442</strain>
    </source>
</reference>
<dbReference type="Gene3D" id="3.40.50.300">
    <property type="entry name" value="P-loop containing nucleotide triphosphate hydrolases"/>
    <property type="match status" value="1"/>
</dbReference>
<sequence length="541" mass="55169">MSLSVVTLGPSTWPLVDRLERLHGEVTVVRRCLDLSELLACSHTGMAHVALVAEGAEELTASLLDQLESNALRVLVVAGHDDSRLAALGVASVPADVTGQELSRQVTRTAHAPRRQPPRGAVPGLDDARGSLRGAVPPAGERTASAPGTERAARDDDGAPRPDTGGPGRGDDPASAPARRIGGTGGAATRGEGPVAGGPPREDRPSGGDGGPSAVGVEEGPTWEPDAHAGSGSPEPEAVPHRVVAVWGPAGAPGRTVTAINVAAESALLGRRVLLVDADTYAASVAASLGMLDEAAGLAQACRLADQGRLDADGLRRCATAVSVAGGSMDVLTGITRHDRWPELRSSALELVLDRAREDYDLVVVDTSFSLESDEEISADFMAPRRNAGTLGAVAAADTVIAVGAADTLGVPRMVKALPDLLDAAPDAHVVVMMNKLRAAAAGRAAGAAVTEAWNRFSPGQRIAHTLTWDPGTCDDALLAGAVLAETAARSALRQEFTALARMVGRAGDPAGAAAAGAGATDEPAVGTRLGRRMGAWLRRG</sequence>
<organism evidence="5 6">
    <name type="scientific">Kocuria tytonis</name>
    <dbReference type="NCBI Taxonomy" id="2054280"/>
    <lineage>
        <taxon>Bacteria</taxon>
        <taxon>Bacillati</taxon>
        <taxon>Actinomycetota</taxon>
        <taxon>Actinomycetes</taxon>
        <taxon>Micrococcales</taxon>
        <taxon>Micrococcaceae</taxon>
        <taxon>Kocuria</taxon>
    </lineage>
</organism>
<dbReference type="Pfam" id="PF13614">
    <property type="entry name" value="AAA_31"/>
    <property type="match status" value="1"/>
</dbReference>
<protein>
    <recommendedName>
        <fullName evidence="4">AAA domain-containing protein</fullName>
    </recommendedName>
</protein>
<dbReference type="GO" id="GO:0051782">
    <property type="term" value="P:negative regulation of cell division"/>
    <property type="evidence" value="ECO:0007669"/>
    <property type="project" value="TreeGrafter"/>
</dbReference>
<dbReference type="GO" id="GO:0005829">
    <property type="term" value="C:cytosol"/>
    <property type="evidence" value="ECO:0007669"/>
    <property type="project" value="TreeGrafter"/>
</dbReference>
<accession>A0A495A9I9</accession>
<dbReference type="GO" id="GO:0005524">
    <property type="term" value="F:ATP binding"/>
    <property type="evidence" value="ECO:0007669"/>
    <property type="project" value="UniProtKB-KW"/>
</dbReference>
<dbReference type="InterPro" id="IPR025669">
    <property type="entry name" value="AAA_dom"/>
</dbReference>
<dbReference type="OrthoDB" id="3217709at2"/>
<feature type="domain" description="AAA" evidence="4">
    <location>
        <begin position="242"/>
        <end position="372"/>
    </location>
</feature>
<dbReference type="PANTHER" id="PTHR43384:SF6">
    <property type="entry name" value="SEPTUM SITE-DETERMINING PROTEIN MIND HOMOLOG, CHLOROPLASTIC"/>
    <property type="match status" value="1"/>
</dbReference>
<evidence type="ECO:0000259" key="4">
    <source>
        <dbReference type="Pfam" id="PF13614"/>
    </source>
</evidence>
<proteinExistence type="predicted"/>
<keyword evidence="1" id="KW-0547">Nucleotide-binding</keyword>
<dbReference type="PANTHER" id="PTHR43384">
    <property type="entry name" value="SEPTUM SITE-DETERMINING PROTEIN MIND HOMOLOG, CHLOROPLASTIC-RELATED"/>
    <property type="match status" value="1"/>
</dbReference>
<evidence type="ECO:0000313" key="5">
    <source>
        <dbReference type="EMBL" id="RKQ36709.1"/>
    </source>
</evidence>
<dbReference type="RefSeq" id="WP_110920162.1">
    <property type="nucleotide sequence ID" value="NZ_PNJG02000001.1"/>
</dbReference>
<comment type="caution">
    <text evidence="5">The sequence shown here is derived from an EMBL/GenBank/DDBJ whole genome shotgun (WGS) entry which is preliminary data.</text>
</comment>
<dbReference type="InterPro" id="IPR050625">
    <property type="entry name" value="ParA/MinD_ATPase"/>
</dbReference>